<comment type="similarity">
    <text evidence="3">Belongs to the glycosyltransferase 29 family.</text>
</comment>
<evidence type="ECO:0000256" key="26">
    <source>
        <dbReference type="ARBA" id="ARBA00052660"/>
    </source>
</evidence>
<dbReference type="EC" id="2.4.3.6" evidence="23"/>
<feature type="transmembrane region" description="Helical" evidence="33">
    <location>
        <begin position="7"/>
        <end position="24"/>
    </location>
</feature>
<evidence type="ECO:0000256" key="27">
    <source>
        <dbReference type="ARBA" id="ARBA00072813"/>
    </source>
</evidence>
<evidence type="ECO:0000256" key="29">
    <source>
        <dbReference type="ARBA" id="ARBA00076295"/>
    </source>
</evidence>
<gene>
    <name evidence="34" type="ORF">FQA47_015009</name>
</gene>
<evidence type="ECO:0000256" key="6">
    <source>
        <dbReference type="ARBA" id="ARBA00022692"/>
    </source>
</evidence>
<comment type="catalytic activity">
    <reaction evidence="14">
        <text>a beta-D-galactosyl-(1-&gt;3)-N-acetyl-alpha-D-galactosaminyl derivative + CMP-N-acetyl-beta-neuraminate = an N-acetyl-alpha-neuraminyl-(2-&gt;3)-beta-D-galactosyl-(1-&gt;3)-N-acetyl-alpha-D-galactosaminyl derivative + CMP + H(+)</text>
        <dbReference type="Rhea" id="RHEA:21616"/>
        <dbReference type="ChEBI" id="CHEBI:15378"/>
        <dbReference type="ChEBI" id="CHEBI:57812"/>
        <dbReference type="ChEBI" id="CHEBI:60377"/>
        <dbReference type="ChEBI" id="CHEBI:133470"/>
        <dbReference type="ChEBI" id="CHEBI:139596"/>
        <dbReference type="EC" id="2.4.3.4"/>
    </reaction>
    <physiologicalReaction direction="left-to-right" evidence="14">
        <dbReference type="Rhea" id="RHEA:21617"/>
    </physiologicalReaction>
</comment>
<dbReference type="GO" id="GO:0032580">
    <property type="term" value="C:Golgi cisterna membrane"/>
    <property type="evidence" value="ECO:0007669"/>
    <property type="project" value="UniProtKB-SubCell"/>
</dbReference>
<protein>
    <recommendedName>
        <fullName evidence="27">CMP-N-acetylneuraminate-beta-galactosamide-alpha-2,3-sialyltransferase 4</fullName>
        <ecNumber evidence="16">2.4.3.2</ecNumber>
        <ecNumber evidence="17">2.4.3.4</ecNumber>
        <ecNumber evidence="23">2.4.3.6</ecNumber>
    </recommendedName>
    <alternativeName>
        <fullName evidence="28">Alpha 2,3-sialyltransferase IV</fullName>
    </alternativeName>
    <alternativeName>
        <fullName evidence="18">Gal-beta-1,3-GalNAc-alpha-2,3-sialyltransferase</fullName>
    </alternativeName>
    <alternativeName>
        <fullName evidence="30">Gal-beta-1,4-GlcNAc-alpha-2,3-sialyltransferase</fullName>
    </alternativeName>
    <alternativeName>
        <fullName evidence="29">N-acetyllactosaminide alpha-2,3-sialyltransferase</fullName>
    </alternativeName>
    <alternativeName>
        <fullName evidence="31">ST3Gal IV</fullName>
    </alternativeName>
    <alternativeName>
        <fullName evidence="32">Sialyltransferase 4C</fullName>
    </alternativeName>
</protein>
<dbReference type="InterPro" id="IPR001675">
    <property type="entry name" value="Glyco_trans_29"/>
</dbReference>
<keyword evidence="12" id="KW-1015">Disulfide bond</keyword>
<comment type="catalytic activity">
    <reaction evidence="19">
        <text>a ganglioside GA1 (d18:1(4E)) + CMP-N-acetyl-beta-neuraminate = a ganglioside GM1b (d18:1(4E)) + CMP + H(+)</text>
        <dbReference type="Rhea" id="RHEA:47560"/>
        <dbReference type="ChEBI" id="CHEBI:15378"/>
        <dbReference type="ChEBI" id="CHEBI:27938"/>
        <dbReference type="ChEBI" id="CHEBI:57812"/>
        <dbReference type="ChEBI" id="CHEBI:60377"/>
        <dbReference type="ChEBI" id="CHEBI:78568"/>
    </reaction>
    <physiologicalReaction direction="left-to-right" evidence="19">
        <dbReference type="Rhea" id="RHEA:47561"/>
    </physiologicalReaction>
</comment>
<dbReference type="Proteomes" id="UP000646548">
    <property type="component" value="Unassembled WGS sequence"/>
</dbReference>
<dbReference type="GO" id="GO:0003836">
    <property type="term" value="F:beta-galactoside (CMP) alpha-2,3-sialyltransferase activity"/>
    <property type="evidence" value="ECO:0007669"/>
    <property type="project" value="UniProtKB-EC"/>
</dbReference>
<evidence type="ECO:0000256" key="16">
    <source>
        <dbReference type="ARBA" id="ARBA00039106"/>
    </source>
</evidence>
<dbReference type="Gene3D" id="3.90.1480.20">
    <property type="entry name" value="Glycosyl transferase family 29"/>
    <property type="match status" value="2"/>
</dbReference>
<evidence type="ECO:0000256" key="24">
    <source>
        <dbReference type="ARBA" id="ARBA00051076"/>
    </source>
</evidence>
<keyword evidence="9" id="KW-0333">Golgi apparatus</keyword>
<evidence type="ECO:0000256" key="18">
    <source>
        <dbReference type="ARBA" id="ARBA00042448"/>
    </source>
</evidence>
<comment type="catalytic activity">
    <reaction evidence="22">
        <text>a beta-D-galactosyl-(1-&gt;4)-N-acetyl-beta-D-glucosaminyl derivative + CMP-N-acetyl-beta-neuraminate = an N-acetyl-alpha-neuraminyl-(2-&gt;3)-beta-D-galactosyl-(1-&gt;4)-N-acetyl-beta-D-glucosaminyl derivative + CMP + H(+)</text>
        <dbReference type="Rhea" id="RHEA:52316"/>
        <dbReference type="ChEBI" id="CHEBI:15378"/>
        <dbReference type="ChEBI" id="CHEBI:57812"/>
        <dbReference type="ChEBI" id="CHEBI:60377"/>
        <dbReference type="ChEBI" id="CHEBI:133507"/>
        <dbReference type="ChEBI" id="CHEBI:136545"/>
        <dbReference type="EC" id="2.4.3.6"/>
    </reaction>
    <physiologicalReaction direction="left-to-right" evidence="22">
        <dbReference type="Rhea" id="RHEA:52317"/>
    </physiologicalReaction>
</comment>
<keyword evidence="8 33" id="KW-1133">Transmembrane helix</keyword>
<evidence type="ECO:0000256" key="21">
    <source>
        <dbReference type="ARBA" id="ARBA00048162"/>
    </source>
</evidence>
<name>A0A834C5G4_ORYME</name>
<evidence type="ECO:0000256" key="20">
    <source>
        <dbReference type="ARBA" id="ARBA00043773"/>
    </source>
</evidence>
<dbReference type="CDD" id="cd23982">
    <property type="entry name" value="GT29_ST3GAL4"/>
    <property type="match status" value="2"/>
</dbReference>
<comment type="pathway">
    <text evidence="2">Protein modification; protein glycosylation.</text>
</comment>
<keyword evidence="11 33" id="KW-0472">Membrane</keyword>
<evidence type="ECO:0000256" key="17">
    <source>
        <dbReference type="ARBA" id="ARBA00039107"/>
    </source>
</evidence>
<dbReference type="GO" id="GO:0000139">
    <property type="term" value="C:Golgi membrane"/>
    <property type="evidence" value="ECO:0007669"/>
    <property type="project" value="UniProtKB-SubCell"/>
</dbReference>
<evidence type="ECO:0000256" key="13">
    <source>
        <dbReference type="ARBA" id="ARBA00023180"/>
    </source>
</evidence>
<comment type="catalytic activity">
    <reaction evidence="20">
        <text>a ganglioside GM1 (d18:1(4E)) + CMP-N-acetyl-beta-neuraminate = a ganglioside GD1a (d18:1(4E)) + CMP + H(+)</text>
        <dbReference type="Rhea" id="RHEA:18021"/>
        <dbReference type="ChEBI" id="CHEBI:15378"/>
        <dbReference type="ChEBI" id="CHEBI:57812"/>
        <dbReference type="ChEBI" id="CHEBI:60377"/>
        <dbReference type="ChEBI" id="CHEBI:77709"/>
        <dbReference type="ChEBI" id="CHEBI:78445"/>
        <dbReference type="EC" id="2.4.3.2"/>
    </reaction>
    <physiologicalReaction direction="left-to-right" evidence="20">
        <dbReference type="Rhea" id="RHEA:18022"/>
    </physiologicalReaction>
</comment>
<dbReference type="EMBL" id="WKFB01000484">
    <property type="protein sequence ID" value="KAF6721644.1"/>
    <property type="molecule type" value="Genomic_DNA"/>
</dbReference>
<evidence type="ECO:0000256" key="22">
    <source>
        <dbReference type="ARBA" id="ARBA00049294"/>
    </source>
</evidence>
<evidence type="ECO:0000256" key="23">
    <source>
        <dbReference type="ARBA" id="ARBA00049726"/>
    </source>
</evidence>
<dbReference type="GO" id="GO:0047288">
    <property type="term" value="F:beta-D-galactosyl-(1-&gt;3)-N-acetyl-beta-D-galactosaminide alpha-2,3- sialyltransferase"/>
    <property type="evidence" value="ECO:0007669"/>
    <property type="project" value="UniProtKB-EC"/>
</dbReference>
<dbReference type="Pfam" id="PF00777">
    <property type="entry name" value="Glyco_transf_29"/>
    <property type="match status" value="2"/>
</dbReference>
<dbReference type="GO" id="GO:0008118">
    <property type="term" value="F:N-acetyllactosaminide alpha-2,3-sialyltransferase activity"/>
    <property type="evidence" value="ECO:0007669"/>
    <property type="project" value="UniProtKB-EC"/>
</dbReference>
<organism evidence="34 35">
    <name type="scientific">Oryzias melastigma</name>
    <name type="common">Marine medaka</name>
    <dbReference type="NCBI Taxonomy" id="30732"/>
    <lineage>
        <taxon>Eukaryota</taxon>
        <taxon>Metazoa</taxon>
        <taxon>Chordata</taxon>
        <taxon>Craniata</taxon>
        <taxon>Vertebrata</taxon>
        <taxon>Euteleostomi</taxon>
        <taxon>Actinopterygii</taxon>
        <taxon>Neopterygii</taxon>
        <taxon>Teleostei</taxon>
        <taxon>Neoteleostei</taxon>
        <taxon>Acanthomorphata</taxon>
        <taxon>Ovalentaria</taxon>
        <taxon>Atherinomorphae</taxon>
        <taxon>Beloniformes</taxon>
        <taxon>Adrianichthyidae</taxon>
        <taxon>Oryziinae</taxon>
        <taxon>Oryzias</taxon>
    </lineage>
</organism>
<comment type="catalytic activity">
    <reaction evidence="21">
        <text>a neolactoside nLc4Cer(d18:1(4E)) + CMP-N-acetyl-beta-neuraminate = a neolactoside IV(3)-alpha-NeuAc-nLc4Cer(d18:1(4E)) + CMP + H(+)</text>
        <dbReference type="Rhea" id="RHEA:18913"/>
        <dbReference type="ChEBI" id="CHEBI:15378"/>
        <dbReference type="ChEBI" id="CHEBI:17006"/>
        <dbReference type="ChEBI" id="CHEBI:57812"/>
        <dbReference type="ChEBI" id="CHEBI:58665"/>
        <dbReference type="ChEBI" id="CHEBI:60377"/>
        <dbReference type="EC" id="2.4.3.6"/>
    </reaction>
    <physiologicalReaction direction="left-to-right" evidence="21">
        <dbReference type="Rhea" id="RHEA:18914"/>
    </physiologicalReaction>
</comment>
<dbReference type="InterPro" id="IPR038578">
    <property type="entry name" value="GT29-like_sf"/>
</dbReference>
<evidence type="ECO:0000256" key="25">
    <source>
        <dbReference type="ARBA" id="ARBA00051975"/>
    </source>
</evidence>
<evidence type="ECO:0000256" key="9">
    <source>
        <dbReference type="ARBA" id="ARBA00023034"/>
    </source>
</evidence>
<evidence type="ECO:0000256" key="28">
    <source>
        <dbReference type="ARBA" id="ARBA00075868"/>
    </source>
</evidence>
<dbReference type="FunFam" id="3.90.1480.20:FF:000005">
    <property type="entry name" value="ST3 beta-galactoside alpha-2,3-sialyltransferase 4"/>
    <property type="match status" value="2"/>
</dbReference>
<dbReference type="PANTHER" id="PTHR13713">
    <property type="entry name" value="SIALYLTRANSFERASE"/>
    <property type="match status" value="1"/>
</dbReference>
<evidence type="ECO:0000256" key="11">
    <source>
        <dbReference type="ARBA" id="ARBA00023136"/>
    </source>
</evidence>
<comment type="catalytic activity">
    <reaction evidence="26">
        <text>a ganglioside GT1c (d18:1(4E)) + CMP-N-acetyl-beta-neuraminate = a ganglioside GQ1c (d18:1(4E)) + CMP + H(+)</text>
        <dbReference type="Rhea" id="RHEA:47588"/>
        <dbReference type="ChEBI" id="CHEBI:15378"/>
        <dbReference type="ChEBI" id="CHEBI:57812"/>
        <dbReference type="ChEBI" id="CHEBI:60377"/>
        <dbReference type="ChEBI" id="CHEBI:87789"/>
        <dbReference type="ChEBI" id="CHEBI:87791"/>
    </reaction>
    <physiologicalReaction direction="left-to-right" evidence="26">
        <dbReference type="Rhea" id="RHEA:47589"/>
    </physiologicalReaction>
</comment>
<evidence type="ECO:0000256" key="15">
    <source>
        <dbReference type="ARBA" id="ARBA00037859"/>
    </source>
</evidence>
<evidence type="ECO:0000313" key="35">
    <source>
        <dbReference type="Proteomes" id="UP000646548"/>
    </source>
</evidence>
<evidence type="ECO:0000256" key="3">
    <source>
        <dbReference type="ARBA" id="ARBA00006003"/>
    </source>
</evidence>
<evidence type="ECO:0000256" key="31">
    <source>
        <dbReference type="ARBA" id="ARBA00081234"/>
    </source>
</evidence>
<evidence type="ECO:0000256" key="10">
    <source>
        <dbReference type="ARBA" id="ARBA00023098"/>
    </source>
</evidence>
<evidence type="ECO:0000256" key="14">
    <source>
        <dbReference type="ARBA" id="ARBA00036292"/>
    </source>
</evidence>
<dbReference type="EC" id="2.4.3.2" evidence="16"/>
<dbReference type="AlphaFoldDB" id="A0A834C5G4"/>
<evidence type="ECO:0000256" key="12">
    <source>
        <dbReference type="ARBA" id="ARBA00023157"/>
    </source>
</evidence>
<accession>A0A834C5G4</accession>
<evidence type="ECO:0000256" key="1">
    <source>
        <dbReference type="ARBA" id="ARBA00004323"/>
    </source>
</evidence>
<evidence type="ECO:0000256" key="32">
    <source>
        <dbReference type="ARBA" id="ARBA00082801"/>
    </source>
</evidence>
<comment type="catalytic activity">
    <reaction evidence="25">
        <text>a beta-D-galactosyl-(1-&gt;3)-N-acetyl-beta-D-galactosaminyl derivative + CMP-N-acetyl-beta-neuraminate = an N-acetyl-alpha-neuraminyl-(2-&gt;3)-beta-D-galactosyl-(1-&gt;3)-N-acetyl-beta-D-galactosaminyl derivative + CMP + H(+)</text>
        <dbReference type="Rhea" id="RHEA:52380"/>
        <dbReference type="ChEBI" id="CHEBI:15378"/>
        <dbReference type="ChEBI" id="CHEBI:57812"/>
        <dbReference type="ChEBI" id="CHEBI:60377"/>
        <dbReference type="ChEBI" id="CHEBI:136588"/>
        <dbReference type="ChEBI" id="CHEBI:136589"/>
        <dbReference type="EC" id="2.4.3.2"/>
    </reaction>
    <physiologicalReaction direction="left-to-right" evidence="25">
        <dbReference type="Rhea" id="RHEA:52381"/>
    </physiologicalReaction>
</comment>
<dbReference type="PANTHER" id="PTHR13713:SF95">
    <property type="entry name" value="CMP-N-ACETYLNEURAMINATE-BETA-GALACTOSAMIDE- ALPHA-2,3-SIALYLTRANSFERASE 4 ISOFORM 1"/>
    <property type="match status" value="1"/>
</dbReference>
<evidence type="ECO:0000256" key="5">
    <source>
        <dbReference type="ARBA" id="ARBA00022679"/>
    </source>
</evidence>
<dbReference type="EC" id="2.4.3.4" evidence="17"/>
<proteinExistence type="inferred from homology"/>
<keyword evidence="10" id="KW-0443">Lipid metabolism</keyword>
<dbReference type="InterPro" id="IPR051142">
    <property type="entry name" value="Glycosyltransferase_29"/>
</dbReference>
<comment type="catalytic activity">
    <reaction evidence="24">
        <text>a neolactoside nLc4Cer + CMP-N-acetyl-beta-neuraminate = a neolactoside IV(3)-alpha-NeuAc-nLc4Cer + CMP + H(+)</text>
        <dbReference type="Rhea" id="RHEA:65432"/>
        <dbReference type="ChEBI" id="CHEBI:15378"/>
        <dbReference type="ChEBI" id="CHEBI:57812"/>
        <dbReference type="ChEBI" id="CHEBI:60377"/>
        <dbReference type="ChEBI" id="CHEBI:90376"/>
        <dbReference type="ChEBI" id="CHEBI:90390"/>
    </reaction>
    <physiologicalReaction direction="left-to-right" evidence="24">
        <dbReference type="Rhea" id="RHEA:65433"/>
    </physiologicalReaction>
</comment>
<dbReference type="GO" id="GO:0009247">
    <property type="term" value="P:glycolipid biosynthetic process"/>
    <property type="evidence" value="ECO:0007669"/>
    <property type="project" value="TreeGrafter"/>
</dbReference>
<evidence type="ECO:0000256" key="30">
    <source>
        <dbReference type="ARBA" id="ARBA00076532"/>
    </source>
</evidence>
<evidence type="ECO:0000256" key="2">
    <source>
        <dbReference type="ARBA" id="ARBA00004922"/>
    </source>
</evidence>
<keyword evidence="7" id="KW-0735">Signal-anchor</keyword>
<keyword evidence="5 34" id="KW-0808">Transferase</keyword>
<evidence type="ECO:0000256" key="8">
    <source>
        <dbReference type="ARBA" id="ARBA00022989"/>
    </source>
</evidence>
<evidence type="ECO:0000313" key="34">
    <source>
        <dbReference type="EMBL" id="KAF6721644.1"/>
    </source>
</evidence>
<evidence type="ECO:0000256" key="33">
    <source>
        <dbReference type="SAM" id="Phobius"/>
    </source>
</evidence>
<keyword evidence="4 34" id="KW-0328">Glycosyltransferase</keyword>
<keyword evidence="13" id="KW-0325">Glycoprotein</keyword>
<evidence type="ECO:0000256" key="7">
    <source>
        <dbReference type="ARBA" id="ARBA00022968"/>
    </source>
</evidence>
<reference evidence="34" key="1">
    <citation type="journal article" name="BMC Genomics">
        <title>Long-read sequencing and de novo genome assembly of marine medaka (Oryzias melastigma).</title>
        <authorList>
            <person name="Liang P."/>
            <person name="Saqib H.S.A."/>
            <person name="Ni X."/>
            <person name="Shen Y."/>
        </authorList>
    </citation>
    <scope>NUCLEOTIDE SEQUENCE</scope>
    <source>
        <strain evidence="34">Bigg-433</strain>
    </source>
</reference>
<evidence type="ECO:0000256" key="19">
    <source>
        <dbReference type="ARBA" id="ARBA00043673"/>
    </source>
</evidence>
<keyword evidence="6 33" id="KW-0812">Transmembrane</keyword>
<evidence type="ECO:0000256" key="4">
    <source>
        <dbReference type="ARBA" id="ARBA00022676"/>
    </source>
</evidence>
<comment type="caution">
    <text evidence="34">The sequence shown here is derived from an EMBL/GenBank/DDBJ whole genome shotgun (WGS) entry which is preliminary data.</text>
</comment>
<sequence>MLQGKVWCLRLLPIPLLIIILAAYNCSYGVLGRYGIINQSWNTSKAVCDDWVTQQKWESLNFKFNKTTKLFLKLEDFFWNKYVSQLPLPYGIKGSEQMLVKVLEAAQSSDMPAHIENLECRTCVVVGNSFAIKNTSLGSIIDKYDVVIRLNDAPVRGYEEDVGNKTTLRFFYPESASSNPRLHNDEDTLMVMVPFKPQDLRWLKENLKDEKRVRKGFWKPPPLIWLGHSSKVRVLDPYFMHQTANKLLHIPLQPRKGQVSFHPTTGILAVFVALNYCDVVHIAGFGYPQKSDQQQPIHYYGSHTMKAMKSSPHDINHEAQALKSQSHTSKNLHISKSECDAWLTHKKWRSLKLTITKRTKLFVKLEDFFWRKDVSRLPLPYGMKGSELLLLKVLAATANYDMPAHIENLDCRTCVVVGNGFSIKNSSLGRLINTYDVVIRLNDAPVRGYEEDVGNKTTMRIFYPESASSNPRVHNEEDTLMVMVPFKPHDLRWLKEMLYDEKRDSRGFWKPPPLIWLGHRSKVRVLDPYFMHQTAKKLLHIPFPPKIKQNSFHPTTGFLAVFVALNYCDVVHIAGFGYPPKSDQQQPIHYYGSHTMKAMKYSSHNVGREAQALKKLEDSAAITYLHPHL</sequence>
<comment type="subcellular location">
    <subcellularLocation>
        <location evidence="1">Golgi apparatus membrane</location>
        <topology evidence="1">Single-pass type II membrane protein</topology>
    </subcellularLocation>
    <subcellularLocation>
        <location evidence="15">Golgi apparatus</location>
        <location evidence="15">Golgi stack membrane</location>
    </subcellularLocation>
</comment>